<sequence>MKAHPVAARAMRMGITLLVVAVAVFFMVRLSGDPIAIIAGPDADPLQIERMRERWGLDRPLYEQLFAFLSGIFQGEFGYSIVTGMPAAELFLERLPATIVLGLTSLALSIAIGLPLGIIAALRHNTALDRFVMSLSVMAFSMPNFFLGILFILLFSLHLRWLPTFGSGSLLHLILPVMTLGLSSAGAIARFARSCMLDVLNQPYMLAARARGIRPQRRTILHALPNASIPLVTILGLRLGDLVAGAIIVETVFAWPGIGRLLAESVMSRDLAVVQIIVLATATTMVLANLAVDIAYGWLDPRLRKS</sequence>
<dbReference type="PROSITE" id="PS50928">
    <property type="entry name" value="ABC_TM1"/>
    <property type="match status" value="1"/>
</dbReference>
<keyword evidence="5 7" id="KW-1133">Transmembrane helix</keyword>
<dbReference type="CDD" id="cd06261">
    <property type="entry name" value="TM_PBP2"/>
    <property type="match status" value="1"/>
</dbReference>
<evidence type="ECO:0000256" key="2">
    <source>
        <dbReference type="ARBA" id="ARBA00022448"/>
    </source>
</evidence>
<dbReference type="PANTHER" id="PTHR43163">
    <property type="entry name" value="DIPEPTIDE TRANSPORT SYSTEM PERMEASE PROTEIN DPPB-RELATED"/>
    <property type="match status" value="1"/>
</dbReference>
<feature type="domain" description="ABC transmembrane type-1" evidence="8">
    <location>
        <begin position="95"/>
        <end position="296"/>
    </location>
</feature>
<feature type="transmembrane region" description="Helical" evidence="7">
    <location>
        <begin position="99"/>
        <end position="122"/>
    </location>
</feature>
<dbReference type="PANTHER" id="PTHR43163:SF6">
    <property type="entry name" value="DIPEPTIDE TRANSPORT SYSTEM PERMEASE PROTEIN DPPB-RELATED"/>
    <property type="match status" value="1"/>
</dbReference>
<feature type="transmembrane region" description="Helical" evidence="7">
    <location>
        <begin position="169"/>
        <end position="192"/>
    </location>
</feature>
<comment type="subcellular location">
    <subcellularLocation>
        <location evidence="1 7">Cell membrane</location>
        <topology evidence="1 7">Multi-pass membrane protein</topology>
    </subcellularLocation>
</comment>
<protein>
    <submittedName>
        <fullName evidence="9">ABC transporter permease</fullName>
    </submittedName>
</protein>
<keyword evidence="3" id="KW-1003">Cell membrane</keyword>
<evidence type="ECO:0000256" key="5">
    <source>
        <dbReference type="ARBA" id="ARBA00022989"/>
    </source>
</evidence>
<organism evidence="9 10">
    <name type="scientific">Pelagibacterium nitratireducens</name>
    <dbReference type="NCBI Taxonomy" id="1046114"/>
    <lineage>
        <taxon>Bacteria</taxon>
        <taxon>Pseudomonadati</taxon>
        <taxon>Pseudomonadota</taxon>
        <taxon>Alphaproteobacteria</taxon>
        <taxon>Hyphomicrobiales</taxon>
        <taxon>Devosiaceae</taxon>
        <taxon>Pelagibacterium</taxon>
    </lineage>
</organism>
<dbReference type="InterPro" id="IPR000515">
    <property type="entry name" value="MetI-like"/>
</dbReference>
<dbReference type="Pfam" id="PF19300">
    <property type="entry name" value="BPD_transp_1_N"/>
    <property type="match status" value="1"/>
</dbReference>
<dbReference type="RefSeq" id="WP_338607857.1">
    <property type="nucleotide sequence ID" value="NZ_CP146275.1"/>
</dbReference>
<dbReference type="Proteomes" id="UP001369958">
    <property type="component" value="Chromosome"/>
</dbReference>
<dbReference type="Gene3D" id="1.10.3720.10">
    <property type="entry name" value="MetI-like"/>
    <property type="match status" value="1"/>
</dbReference>
<name>A0ABZ2HY07_9HYPH</name>
<feature type="transmembrane region" description="Helical" evidence="7">
    <location>
        <begin position="243"/>
        <end position="262"/>
    </location>
</feature>
<dbReference type="InterPro" id="IPR045621">
    <property type="entry name" value="BPD_transp_1_N"/>
</dbReference>
<accession>A0ABZ2HY07</accession>
<evidence type="ECO:0000256" key="3">
    <source>
        <dbReference type="ARBA" id="ARBA00022475"/>
    </source>
</evidence>
<keyword evidence="2 7" id="KW-0813">Transport</keyword>
<feature type="transmembrane region" description="Helical" evidence="7">
    <location>
        <begin position="134"/>
        <end position="157"/>
    </location>
</feature>
<feature type="transmembrane region" description="Helical" evidence="7">
    <location>
        <begin position="219"/>
        <end position="237"/>
    </location>
</feature>
<comment type="similarity">
    <text evidence="7">Belongs to the binding-protein-dependent transport system permease family.</text>
</comment>
<keyword evidence="6 7" id="KW-0472">Membrane</keyword>
<evidence type="ECO:0000256" key="1">
    <source>
        <dbReference type="ARBA" id="ARBA00004651"/>
    </source>
</evidence>
<evidence type="ECO:0000256" key="4">
    <source>
        <dbReference type="ARBA" id="ARBA00022692"/>
    </source>
</evidence>
<evidence type="ECO:0000313" key="9">
    <source>
        <dbReference type="EMBL" id="WWT32432.1"/>
    </source>
</evidence>
<dbReference type="SUPFAM" id="SSF161098">
    <property type="entry name" value="MetI-like"/>
    <property type="match status" value="1"/>
</dbReference>
<keyword evidence="10" id="KW-1185">Reference proteome</keyword>
<evidence type="ECO:0000259" key="8">
    <source>
        <dbReference type="PROSITE" id="PS50928"/>
    </source>
</evidence>
<dbReference type="Pfam" id="PF00528">
    <property type="entry name" value="BPD_transp_1"/>
    <property type="match status" value="1"/>
</dbReference>
<evidence type="ECO:0000256" key="6">
    <source>
        <dbReference type="ARBA" id="ARBA00023136"/>
    </source>
</evidence>
<dbReference type="EMBL" id="CP146275">
    <property type="protein sequence ID" value="WWT32432.1"/>
    <property type="molecule type" value="Genomic_DNA"/>
</dbReference>
<proteinExistence type="inferred from homology"/>
<gene>
    <name evidence="9" type="ORF">V6617_15690</name>
</gene>
<dbReference type="InterPro" id="IPR035906">
    <property type="entry name" value="MetI-like_sf"/>
</dbReference>
<keyword evidence="4 7" id="KW-0812">Transmembrane</keyword>
<feature type="transmembrane region" description="Helical" evidence="7">
    <location>
        <begin position="274"/>
        <end position="299"/>
    </location>
</feature>
<reference evidence="9 10" key="1">
    <citation type="submission" date="2024-02" db="EMBL/GenBank/DDBJ databases">
        <title>Complete genome sequence of Pelagibacterium nitratireducens ZH15.</title>
        <authorList>
            <person name="Zhao L.H."/>
        </authorList>
    </citation>
    <scope>NUCLEOTIDE SEQUENCE [LARGE SCALE GENOMIC DNA]</scope>
    <source>
        <strain evidence="9 10">ZH15</strain>
    </source>
</reference>
<evidence type="ECO:0000313" key="10">
    <source>
        <dbReference type="Proteomes" id="UP001369958"/>
    </source>
</evidence>
<evidence type="ECO:0000256" key="7">
    <source>
        <dbReference type="RuleBase" id="RU363032"/>
    </source>
</evidence>